<reference evidence="2" key="1">
    <citation type="journal article" date="2013" name="Nat. Genet.">
        <title>The draft genomes of soft-shell turtle and green sea turtle yield insights into the development and evolution of the turtle-specific body plan.</title>
        <authorList>
            <person name="Wang Z."/>
            <person name="Pascual-Anaya J."/>
            <person name="Zadissa A."/>
            <person name="Li W."/>
            <person name="Niimura Y."/>
            <person name="Huang Z."/>
            <person name="Li C."/>
            <person name="White S."/>
            <person name="Xiong Z."/>
            <person name="Fang D."/>
            <person name="Wang B."/>
            <person name="Ming Y."/>
            <person name="Chen Y."/>
            <person name="Zheng Y."/>
            <person name="Kuraku S."/>
            <person name="Pignatelli M."/>
            <person name="Herrero J."/>
            <person name="Beal K."/>
            <person name="Nozawa M."/>
            <person name="Li Q."/>
            <person name="Wang J."/>
            <person name="Zhang H."/>
            <person name="Yu L."/>
            <person name="Shigenobu S."/>
            <person name="Wang J."/>
            <person name="Liu J."/>
            <person name="Flicek P."/>
            <person name="Searle S."/>
            <person name="Wang J."/>
            <person name="Kuratani S."/>
            <person name="Yin Y."/>
            <person name="Aken B."/>
            <person name="Zhang G."/>
            <person name="Irie N."/>
        </authorList>
    </citation>
    <scope>NUCLEOTIDE SEQUENCE [LARGE SCALE GENOMIC DNA]</scope>
</reference>
<dbReference type="Gene3D" id="1.10.287.3160">
    <property type="match status" value="1"/>
</dbReference>
<evidence type="ECO:0000313" key="1">
    <source>
        <dbReference type="EMBL" id="EMP42577.1"/>
    </source>
</evidence>
<dbReference type="Proteomes" id="UP000031443">
    <property type="component" value="Unassembled WGS sequence"/>
</dbReference>
<proteinExistence type="predicted"/>
<dbReference type="EMBL" id="KB469744">
    <property type="protein sequence ID" value="EMP42577.1"/>
    <property type="molecule type" value="Genomic_DNA"/>
</dbReference>
<accession>M7CMT7</accession>
<keyword evidence="2" id="KW-1185">Reference proteome</keyword>
<organism evidence="1 2">
    <name type="scientific">Chelonia mydas</name>
    <name type="common">Green sea-turtle</name>
    <name type="synonym">Chelonia agassizi</name>
    <dbReference type="NCBI Taxonomy" id="8469"/>
    <lineage>
        <taxon>Eukaryota</taxon>
        <taxon>Metazoa</taxon>
        <taxon>Chordata</taxon>
        <taxon>Craniata</taxon>
        <taxon>Vertebrata</taxon>
        <taxon>Euteleostomi</taxon>
        <taxon>Archelosauria</taxon>
        <taxon>Testudinata</taxon>
        <taxon>Testudines</taxon>
        <taxon>Cryptodira</taxon>
        <taxon>Durocryptodira</taxon>
        <taxon>Americhelydia</taxon>
        <taxon>Chelonioidea</taxon>
        <taxon>Cheloniidae</taxon>
        <taxon>Chelonia</taxon>
    </lineage>
</organism>
<dbReference type="AlphaFoldDB" id="M7CMT7"/>
<gene>
    <name evidence="1" type="ORF">UY3_00140</name>
</gene>
<evidence type="ECO:0000313" key="2">
    <source>
        <dbReference type="Proteomes" id="UP000031443"/>
    </source>
</evidence>
<sequence>MGSSPYDRDWKSLDLFGRKAYSSAMLQFQTASYQALTAKYDYVNYFKLNNFIDQLPETHCDQSKAIIQEGQLVAKTMLQSAFNAADTIARSISTVVVMWHMAWLHLSGFLKEVQ</sequence>
<protein>
    <submittedName>
        <fullName evidence="1">Uncharacterized protein</fullName>
    </submittedName>
</protein>
<name>M7CMT7_CHEMY</name>